<protein>
    <submittedName>
        <fullName evidence="1">Uncharacterized protein</fullName>
    </submittedName>
</protein>
<reference evidence="1" key="2">
    <citation type="submission" date="2020-11" db="EMBL/GenBank/DDBJ databases">
        <authorList>
            <person name="McCartney M.A."/>
            <person name="Auch B."/>
            <person name="Kono T."/>
            <person name="Mallez S."/>
            <person name="Becker A."/>
            <person name="Gohl D.M."/>
            <person name="Silverstein K.A.T."/>
            <person name="Koren S."/>
            <person name="Bechman K.B."/>
            <person name="Herman A."/>
            <person name="Abrahante J.E."/>
            <person name="Garbe J."/>
        </authorList>
    </citation>
    <scope>NUCLEOTIDE SEQUENCE</scope>
    <source>
        <strain evidence="1">Duluth1</strain>
        <tissue evidence="1">Whole animal</tissue>
    </source>
</reference>
<dbReference type="Proteomes" id="UP000828390">
    <property type="component" value="Unassembled WGS sequence"/>
</dbReference>
<evidence type="ECO:0000313" key="1">
    <source>
        <dbReference type="EMBL" id="KAH3890307.1"/>
    </source>
</evidence>
<name>A0A9D4NBM0_DREPO</name>
<gene>
    <name evidence="1" type="ORF">DPMN_014383</name>
</gene>
<dbReference type="EMBL" id="JAIWYP010000001">
    <property type="protein sequence ID" value="KAH3890307.1"/>
    <property type="molecule type" value="Genomic_DNA"/>
</dbReference>
<accession>A0A9D4NBM0</accession>
<evidence type="ECO:0000313" key="2">
    <source>
        <dbReference type="Proteomes" id="UP000828390"/>
    </source>
</evidence>
<organism evidence="1 2">
    <name type="scientific">Dreissena polymorpha</name>
    <name type="common">Zebra mussel</name>
    <name type="synonym">Mytilus polymorpha</name>
    <dbReference type="NCBI Taxonomy" id="45954"/>
    <lineage>
        <taxon>Eukaryota</taxon>
        <taxon>Metazoa</taxon>
        <taxon>Spiralia</taxon>
        <taxon>Lophotrochozoa</taxon>
        <taxon>Mollusca</taxon>
        <taxon>Bivalvia</taxon>
        <taxon>Autobranchia</taxon>
        <taxon>Heteroconchia</taxon>
        <taxon>Euheterodonta</taxon>
        <taxon>Imparidentia</taxon>
        <taxon>Neoheterodontei</taxon>
        <taxon>Myida</taxon>
        <taxon>Dreissenoidea</taxon>
        <taxon>Dreissenidae</taxon>
        <taxon>Dreissena</taxon>
    </lineage>
</organism>
<proteinExistence type="predicted"/>
<sequence>MAEELGLVQRINNIDEQSKEELARDFPDLIKQLVHYLNTTQLKWMKVLKV</sequence>
<dbReference type="AlphaFoldDB" id="A0A9D4NBM0"/>
<comment type="caution">
    <text evidence="1">The sequence shown here is derived from an EMBL/GenBank/DDBJ whole genome shotgun (WGS) entry which is preliminary data.</text>
</comment>
<reference evidence="1" key="1">
    <citation type="journal article" date="2019" name="bioRxiv">
        <title>The Genome of the Zebra Mussel, Dreissena polymorpha: A Resource for Invasive Species Research.</title>
        <authorList>
            <person name="McCartney M.A."/>
            <person name="Auch B."/>
            <person name="Kono T."/>
            <person name="Mallez S."/>
            <person name="Zhang Y."/>
            <person name="Obille A."/>
            <person name="Becker A."/>
            <person name="Abrahante J.E."/>
            <person name="Garbe J."/>
            <person name="Badalamenti J.P."/>
            <person name="Herman A."/>
            <person name="Mangelson H."/>
            <person name="Liachko I."/>
            <person name="Sullivan S."/>
            <person name="Sone E.D."/>
            <person name="Koren S."/>
            <person name="Silverstein K.A.T."/>
            <person name="Beckman K.B."/>
            <person name="Gohl D.M."/>
        </authorList>
    </citation>
    <scope>NUCLEOTIDE SEQUENCE</scope>
    <source>
        <strain evidence="1">Duluth1</strain>
        <tissue evidence="1">Whole animal</tissue>
    </source>
</reference>
<keyword evidence="2" id="KW-1185">Reference proteome</keyword>